<keyword evidence="3" id="KW-1185">Reference proteome</keyword>
<organism evidence="2 3">
    <name type="scientific">Endocarpon pusillum</name>
    <dbReference type="NCBI Taxonomy" id="364733"/>
    <lineage>
        <taxon>Eukaryota</taxon>
        <taxon>Fungi</taxon>
        <taxon>Dikarya</taxon>
        <taxon>Ascomycota</taxon>
        <taxon>Pezizomycotina</taxon>
        <taxon>Eurotiomycetes</taxon>
        <taxon>Chaetothyriomycetidae</taxon>
        <taxon>Verrucariales</taxon>
        <taxon>Verrucariaceae</taxon>
        <taxon>Endocarpon</taxon>
    </lineage>
</organism>
<dbReference type="EMBL" id="JAACFV010000105">
    <property type="protein sequence ID" value="KAF7505591.1"/>
    <property type="molecule type" value="Genomic_DNA"/>
</dbReference>
<proteinExistence type="predicted"/>
<dbReference type="AlphaFoldDB" id="A0A8H7AEE5"/>
<dbReference type="Proteomes" id="UP000606974">
    <property type="component" value="Unassembled WGS sequence"/>
</dbReference>
<name>A0A8H7AEE5_9EURO</name>
<protein>
    <submittedName>
        <fullName evidence="2">Uncharacterized protein</fullName>
    </submittedName>
</protein>
<sequence length="495" mass="56188">MEFVRKRRRLDNHIARDSRQRSSQHLKDSQERFDSYEAQRAPIRSEETGDDVIGNTFHIINQARATSSGNQASCHRYNEGMERPRSDNGAYEELKVVPQRNVFQVHSGPQPYESTGLRPTPYSYHYPMQVQSHILRNQNMVVGQGHMVLPSEPLTTRPLSTQTESMPNYIVTSQNTEIPLPVLSMASDARHISTEESISATPDVHRSDKHADTTSMSSRPPVTTPGRNVFKAPSYDHSWIQPIQTKARTRSPSRQSDASNHVQNKAQSSRRSSTPIASGENGRLPAREQRATSVTQFRKVIDIANSKGFEDIDSMISYCLTAPMKDTSVAYTEQRLGRNRRLPGMLAHIREHHKDWTQWEKRGFQAEMLHSAEHILTAECKEFSQQQCFNEVGNSDGHPRGNPTAKVDGDLSQKAMTMSAIRTIFQEELPNTWAIFINLAMDNSSPRRLDASNAVVTMMILLCCWGRLPRSQLEDLLRQGLREIPRNHPDRNTKP</sequence>
<evidence type="ECO:0000313" key="3">
    <source>
        <dbReference type="Proteomes" id="UP000606974"/>
    </source>
</evidence>
<dbReference type="OrthoDB" id="4435769at2759"/>
<feature type="compositionally biased region" description="Basic and acidic residues" evidence="1">
    <location>
        <begin position="203"/>
        <end position="212"/>
    </location>
</feature>
<evidence type="ECO:0000313" key="2">
    <source>
        <dbReference type="EMBL" id="KAF7505591.1"/>
    </source>
</evidence>
<gene>
    <name evidence="2" type="ORF">GJ744_000600</name>
</gene>
<reference evidence="2" key="1">
    <citation type="submission" date="2020-02" db="EMBL/GenBank/DDBJ databases">
        <authorList>
            <person name="Palmer J.M."/>
        </authorList>
    </citation>
    <scope>NUCLEOTIDE SEQUENCE</scope>
    <source>
        <strain evidence="2">EPUS1.4</strain>
        <tissue evidence="2">Thallus</tissue>
    </source>
</reference>
<feature type="compositionally biased region" description="Basic residues" evidence="1">
    <location>
        <begin position="1"/>
        <end position="10"/>
    </location>
</feature>
<feature type="compositionally biased region" description="Polar residues" evidence="1">
    <location>
        <begin position="241"/>
        <end position="276"/>
    </location>
</feature>
<comment type="caution">
    <text evidence="2">The sequence shown here is derived from an EMBL/GenBank/DDBJ whole genome shotgun (WGS) entry which is preliminary data.</text>
</comment>
<feature type="compositionally biased region" description="Basic and acidic residues" evidence="1">
    <location>
        <begin position="11"/>
        <end position="47"/>
    </location>
</feature>
<accession>A0A8H7AEE5</accession>
<feature type="region of interest" description="Disordered" evidence="1">
    <location>
        <begin position="1"/>
        <end position="50"/>
    </location>
</feature>
<evidence type="ECO:0000256" key="1">
    <source>
        <dbReference type="SAM" id="MobiDB-lite"/>
    </source>
</evidence>
<feature type="region of interest" description="Disordered" evidence="1">
    <location>
        <begin position="195"/>
        <end position="291"/>
    </location>
</feature>